<evidence type="ECO:0000259" key="2">
    <source>
        <dbReference type="PROSITE" id="PS51782"/>
    </source>
</evidence>
<feature type="domain" description="LysM" evidence="2">
    <location>
        <begin position="314"/>
        <end position="363"/>
    </location>
</feature>
<dbReference type="AlphaFoldDB" id="A0A2W5QIK8"/>
<feature type="compositionally biased region" description="Low complexity" evidence="1">
    <location>
        <begin position="167"/>
        <end position="182"/>
    </location>
</feature>
<evidence type="ECO:0000313" key="3">
    <source>
        <dbReference type="EMBL" id="PZQ51360.1"/>
    </source>
</evidence>
<dbReference type="Pfam" id="PF01476">
    <property type="entry name" value="LysM"/>
    <property type="match status" value="1"/>
</dbReference>
<dbReference type="Gene3D" id="2.60.40.10">
    <property type="entry name" value="Immunoglobulins"/>
    <property type="match status" value="2"/>
</dbReference>
<dbReference type="PANTHER" id="PTHR34700:SF4">
    <property type="entry name" value="PHAGE-LIKE ELEMENT PBSX PROTEIN XKDP"/>
    <property type="match status" value="1"/>
</dbReference>
<dbReference type="Pfam" id="PF17936">
    <property type="entry name" value="Big_6"/>
    <property type="match status" value="1"/>
</dbReference>
<name>A0A2W5QIK8_RHOSU</name>
<dbReference type="Gene3D" id="3.10.350.10">
    <property type="entry name" value="LysM domain"/>
    <property type="match status" value="1"/>
</dbReference>
<feature type="region of interest" description="Disordered" evidence="1">
    <location>
        <begin position="39"/>
        <end position="83"/>
    </location>
</feature>
<accession>A0A2W5QIK8</accession>
<feature type="region of interest" description="Disordered" evidence="1">
    <location>
        <begin position="167"/>
        <end position="190"/>
    </location>
</feature>
<dbReference type="PROSITE" id="PS51782">
    <property type="entry name" value="LYSM"/>
    <property type="match status" value="1"/>
</dbReference>
<dbReference type="EMBL" id="QFPW01000002">
    <property type="protein sequence ID" value="PZQ51360.1"/>
    <property type="molecule type" value="Genomic_DNA"/>
</dbReference>
<dbReference type="Proteomes" id="UP000249185">
    <property type="component" value="Unassembled WGS sequence"/>
</dbReference>
<dbReference type="InterPro" id="IPR018392">
    <property type="entry name" value="LysM"/>
</dbReference>
<gene>
    <name evidence="3" type="ORF">DI556_04115</name>
</gene>
<protein>
    <recommendedName>
        <fullName evidence="2">LysM domain-containing protein</fullName>
    </recommendedName>
</protein>
<dbReference type="InterPro" id="IPR013783">
    <property type="entry name" value="Ig-like_fold"/>
</dbReference>
<proteinExistence type="predicted"/>
<dbReference type="InterPro" id="IPR036779">
    <property type="entry name" value="LysM_dom_sf"/>
</dbReference>
<sequence length="368" mass="36813">MAMTSSRSGTTALSIGACLAVAGAMVYFITRDGGQTAPEPVAATTAAAPEPAPPETRTAATAQGGAPAVEAAAEPAPGSPGAPSVDVIRVEAGGAAIVAGTARPGANVSVLAGDRQLAEVKADEAGRFVAMFEAGTSTEARALTVEAEQPDGSVARSDAVVLLLPTETPAPETPAPEAVTPATPAPAAEPPAPEVAATVLLTPDSAEVTPVAPPGSDEGQVSFASISYGESGAVTLQGFGEAGAALRVYVDGALAREGAVGADGRWSLDVPEAPPGTYTLRVDQIDAAGKVISRTETPFRRDGDAAVPAAPGEVSVVVQPGNSLWTLARIHYGTGVRYTQILNANTRLIADPDLIYPGQVFRVPGPGE</sequence>
<dbReference type="SMART" id="SM00257">
    <property type="entry name" value="LysM"/>
    <property type="match status" value="1"/>
</dbReference>
<comment type="caution">
    <text evidence="3">The sequence shown here is derived from an EMBL/GenBank/DDBJ whole genome shotgun (WGS) entry which is preliminary data.</text>
</comment>
<dbReference type="PROSITE" id="PS51257">
    <property type="entry name" value="PROKAR_LIPOPROTEIN"/>
    <property type="match status" value="1"/>
</dbReference>
<reference evidence="3 4" key="1">
    <citation type="submission" date="2017-08" db="EMBL/GenBank/DDBJ databases">
        <title>Infants hospitalized years apart are colonized by the same room-sourced microbial strains.</title>
        <authorList>
            <person name="Brooks B."/>
            <person name="Olm M.R."/>
            <person name="Firek B.A."/>
            <person name="Baker R."/>
            <person name="Thomas B.C."/>
            <person name="Morowitz M.J."/>
            <person name="Banfield J.F."/>
        </authorList>
    </citation>
    <scope>NUCLEOTIDE SEQUENCE [LARGE SCALE GENOMIC DNA]</scope>
    <source>
        <strain evidence="3">S2_005_002_R2_34</strain>
    </source>
</reference>
<dbReference type="InterPro" id="IPR052196">
    <property type="entry name" value="Bact_Kbp"/>
</dbReference>
<organism evidence="3 4">
    <name type="scientific">Rhodovulum sulfidophilum</name>
    <name type="common">Rhodobacter sulfidophilus</name>
    <dbReference type="NCBI Taxonomy" id="35806"/>
    <lineage>
        <taxon>Bacteria</taxon>
        <taxon>Pseudomonadati</taxon>
        <taxon>Pseudomonadota</taxon>
        <taxon>Alphaproteobacteria</taxon>
        <taxon>Rhodobacterales</taxon>
        <taxon>Paracoccaceae</taxon>
        <taxon>Rhodovulum</taxon>
    </lineage>
</organism>
<dbReference type="InterPro" id="IPR041498">
    <property type="entry name" value="Big_6"/>
</dbReference>
<evidence type="ECO:0000313" key="4">
    <source>
        <dbReference type="Proteomes" id="UP000249185"/>
    </source>
</evidence>
<dbReference type="CDD" id="cd00118">
    <property type="entry name" value="LysM"/>
    <property type="match status" value="1"/>
</dbReference>
<dbReference type="SUPFAM" id="SSF54106">
    <property type="entry name" value="LysM domain"/>
    <property type="match status" value="1"/>
</dbReference>
<evidence type="ECO:0000256" key="1">
    <source>
        <dbReference type="SAM" id="MobiDB-lite"/>
    </source>
</evidence>
<dbReference type="PANTHER" id="PTHR34700">
    <property type="entry name" value="POTASSIUM BINDING PROTEIN KBP"/>
    <property type="match status" value="1"/>
</dbReference>